<dbReference type="EMBL" id="AP021861">
    <property type="protein sequence ID" value="BBO34089.1"/>
    <property type="molecule type" value="Genomic_DNA"/>
</dbReference>
<organism evidence="6 7">
    <name type="scientific">Lacipirellula parvula</name>
    <dbReference type="NCBI Taxonomy" id="2650471"/>
    <lineage>
        <taxon>Bacteria</taxon>
        <taxon>Pseudomonadati</taxon>
        <taxon>Planctomycetota</taxon>
        <taxon>Planctomycetia</taxon>
        <taxon>Pirellulales</taxon>
        <taxon>Lacipirellulaceae</taxon>
        <taxon>Lacipirellula</taxon>
    </lineage>
</organism>
<dbReference type="NCBIfam" id="TIGR00945">
    <property type="entry name" value="tatC"/>
    <property type="match status" value="1"/>
</dbReference>
<comment type="similarity">
    <text evidence="5">Belongs to the TatC family.</text>
</comment>
<feature type="transmembrane region" description="Helical" evidence="5">
    <location>
        <begin position="225"/>
        <end position="248"/>
    </location>
</feature>
<feature type="transmembrane region" description="Helical" evidence="5">
    <location>
        <begin position="273"/>
        <end position="297"/>
    </location>
</feature>
<feature type="transmembrane region" description="Helical" evidence="5">
    <location>
        <begin position="188"/>
        <end position="213"/>
    </location>
</feature>
<evidence type="ECO:0000256" key="3">
    <source>
        <dbReference type="ARBA" id="ARBA00022989"/>
    </source>
</evidence>
<keyword evidence="5" id="KW-1003">Cell membrane</keyword>
<proteinExistence type="inferred from homology"/>
<keyword evidence="5" id="KW-0813">Transport</keyword>
<dbReference type="AlphaFoldDB" id="A0A5K7XM66"/>
<dbReference type="GO" id="GO:0033281">
    <property type="term" value="C:TAT protein transport complex"/>
    <property type="evidence" value="ECO:0007669"/>
    <property type="project" value="UniProtKB-UniRule"/>
</dbReference>
<gene>
    <name evidence="5" type="primary">tatC</name>
    <name evidence="6" type="ORF">PLANPX_3701</name>
</gene>
<evidence type="ECO:0000256" key="5">
    <source>
        <dbReference type="HAMAP-Rule" id="MF_00902"/>
    </source>
</evidence>
<dbReference type="PANTHER" id="PTHR30371">
    <property type="entry name" value="SEC-INDEPENDENT PROTEIN TRANSLOCASE PROTEIN TATC"/>
    <property type="match status" value="1"/>
</dbReference>
<keyword evidence="5" id="KW-0653">Protein transport</keyword>
<name>A0A5K7XM66_9BACT</name>
<reference evidence="7" key="1">
    <citation type="submission" date="2019-10" db="EMBL/GenBank/DDBJ databases">
        <title>Lacipirellula parvula gen. nov., sp. nov., representing a lineage of planctomycetes widespread in freshwater anoxic habitats, and description of the family Lacipirellulaceae.</title>
        <authorList>
            <person name="Dedysh S.N."/>
            <person name="Kulichevskaya I.S."/>
            <person name="Beletsky A.V."/>
            <person name="Rakitin A.L."/>
            <person name="Mardanov A.V."/>
            <person name="Ivanova A.A."/>
            <person name="Saltykova V.X."/>
            <person name="Rijpstra W.I.C."/>
            <person name="Sinninghe Damste J.S."/>
            <person name="Ravin N.V."/>
        </authorList>
    </citation>
    <scope>NUCLEOTIDE SEQUENCE [LARGE SCALE GENOMIC DNA]</scope>
    <source>
        <strain evidence="7">PX69</strain>
    </source>
</reference>
<dbReference type="KEGG" id="lpav:PLANPX_3701"/>
<keyword evidence="3 5" id="KW-1133">Transmembrane helix</keyword>
<dbReference type="RefSeq" id="WP_152099733.1">
    <property type="nucleotide sequence ID" value="NZ_AP021861.1"/>
</dbReference>
<dbReference type="Proteomes" id="UP000326837">
    <property type="component" value="Chromosome"/>
</dbReference>
<keyword evidence="5" id="KW-0811">Translocation</keyword>
<dbReference type="GO" id="GO:0009977">
    <property type="term" value="F:proton motive force dependent protein transmembrane transporter activity"/>
    <property type="evidence" value="ECO:0007669"/>
    <property type="project" value="TreeGrafter"/>
</dbReference>
<evidence type="ECO:0000256" key="1">
    <source>
        <dbReference type="ARBA" id="ARBA00004141"/>
    </source>
</evidence>
<evidence type="ECO:0000256" key="2">
    <source>
        <dbReference type="ARBA" id="ARBA00022692"/>
    </source>
</evidence>
<evidence type="ECO:0000256" key="4">
    <source>
        <dbReference type="ARBA" id="ARBA00023136"/>
    </source>
</evidence>
<dbReference type="HAMAP" id="MF_00902">
    <property type="entry name" value="TatC"/>
    <property type="match status" value="1"/>
</dbReference>
<sequence length="372" mass="41829">MPMRPEDEARLEESKMSFGAHLEELRRALFKSIAALFIGFLFGLLFANDIVAYVQTPVRDSLQRFYERQAERQQQELAAELAASGHADHGGAVVTAEEMQKSGLIVSQYLIAPDDLRRLIEEQYPQLKQATPPVAAAAAGEERGADAAAAPAQTLNRDELIQLRLFQPADQDQRLRVVGHSTMEPFSIYIKAAFIAGIVFASPFIFYFIWEFIAAGLYRHEQSYVYTYLPISLGLFIGGALLAFFFAFQPMLDFMLWYFEKTETQPDLQLSDWVSFVLMMPLGFGFSFQLPLVMLLLERIGIFTVESYWSKWKFAIIVIMVLAMVLTPSTDPYSMLLMGVPLVGLYFGGIWLCKVAPGKRLDSPGDLLARGV</sequence>
<comment type="subunit">
    <text evidence="5">Forms a complex with TatA.</text>
</comment>
<dbReference type="GO" id="GO:0065002">
    <property type="term" value="P:intracellular protein transmembrane transport"/>
    <property type="evidence" value="ECO:0007669"/>
    <property type="project" value="TreeGrafter"/>
</dbReference>
<evidence type="ECO:0000313" key="6">
    <source>
        <dbReference type="EMBL" id="BBO34089.1"/>
    </source>
</evidence>
<keyword evidence="2 5" id="KW-0812">Transmembrane</keyword>
<dbReference type="InterPro" id="IPR002033">
    <property type="entry name" value="TatC"/>
</dbReference>
<keyword evidence="4 5" id="KW-0472">Membrane</keyword>
<feature type="transmembrane region" description="Helical" evidence="5">
    <location>
        <begin position="309"/>
        <end position="327"/>
    </location>
</feature>
<evidence type="ECO:0000313" key="7">
    <source>
        <dbReference type="Proteomes" id="UP000326837"/>
    </source>
</evidence>
<protein>
    <recommendedName>
        <fullName evidence="5">Sec-independent protein translocase protein TatC</fullName>
    </recommendedName>
</protein>
<feature type="transmembrane region" description="Helical" evidence="5">
    <location>
        <begin position="33"/>
        <end position="54"/>
    </location>
</feature>
<accession>A0A5K7XM66</accession>
<feature type="transmembrane region" description="Helical" evidence="5">
    <location>
        <begin position="333"/>
        <end position="353"/>
    </location>
</feature>
<dbReference type="Pfam" id="PF00902">
    <property type="entry name" value="TatC"/>
    <property type="match status" value="1"/>
</dbReference>
<dbReference type="GO" id="GO:0043953">
    <property type="term" value="P:protein transport by the Tat complex"/>
    <property type="evidence" value="ECO:0007669"/>
    <property type="project" value="UniProtKB-UniRule"/>
</dbReference>
<comment type="function">
    <text evidence="5">Part of the twin-arginine translocation (Tat) system that transports large folded proteins containing a characteristic twin-arginine motif in their signal peptide across membranes.</text>
</comment>
<keyword evidence="7" id="KW-1185">Reference proteome</keyword>
<comment type="subcellular location">
    <subcellularLocation>
        <location evidence="5">Cell membrane</location>
        <topology evidence="5">Multi-pass membrane protein</topology>
    </subcellularLocation>
    <subcellularLocation>
        <location evidence="1">Membrane</location>
        <topology evidence="1">Multi-pass membrane protein</topology>
    </subcellularLocation>
</comment>
<dbReference type="PANTHER" id="PTHR30371:SF0">
    <property type="entry name" value="SEC-INDEPENDENT PROTEIN TRANSLOCASE PROTEIN TATC, CHLOROPLASTIC-RELATED"/>
    <property type="match status" value="1"/>
</dbReference>